<evidence type="ECO:0000256" key="2">
    <source>
        <dbReference type="ARBA" id="ARBA00022723"/>
    </source>
</evidence>
<evidence type="ECO:0000256" key="1">
    <source>
        <dbReference type="ARBA" id="ARBA00001968"/>
    </source>
</evidence>
<sequence>MDRDAFWDLHDLIKTHEVYQSRGQKPQHPSHIQLATFLCRAGGETGLKAASFAAIAEGTVPLHMIRTSRALRSHRDAYIRWPDFDTRDWISMYYAGEGFPGCIGAGDGTYLESAVKPLENGYAFYCYKGFFAVSHMSATCDHMGLVTSYEIGWPGSVQDSRVFRLSHLWEHREEYFRPHEYILVDKG</sequence>
<keyword evidence="2" id="KW-0479">Metal-binding</keyword>
<evidence type="ECO:0000313" key="4">
    <source>
        <dbReference type="EMBL" id="TFK78543.1"/>
    </source>
</evidence>
<name>A0A5C3NYL9_9APHY</name>
<protein>
    <recommendedName>
        <fullName evidence="3">DDE Tnp4 domain-containing protein</fullName>
    </recommendedName>
</protein>
<evidence type="ECO:0000313" key="5">
    <source>
        <dbReference type="Proteomes" id="UP000308197"/>
    </source>
</evidence>
<dbReference type="InterPro" id="IPR027806">
    <property type="entry name" value="HARBI1_dom"/>
</dbReference>
<dbReference type="STRING" id="1314778.A0A5C3NYL9"/>
<feature type="non-terminal residue" evidence="4">
    <location>
        <position position="187"/>
    </location>
</feature>
<gene>
    <name evidence="4" type="ORF">K466DRAFT_465884</name>
</gene>
<dbReference type="EMBL" id="ML212470">
    <property type="protein sequence ID" value="TFK78543.1"/>
    <property type="molecule type" value="Genomic_DNA"/>
</dbReference>
<evidence type="ECO:0000259" key="3">
    <source>
        <dbReference type="Pfam" id="PF13359"/>
    </source>
</evidence>
<keyword evidence="5" id="KW-1185">Reference proteome</keyword>
<accession>A0A5C3NYL9</accession>
<feature type="domain" description="DDE Tnp4" evidence="3">
    <location>
        <begin position="118"/>
        <end position="187"/>
    </location>
</feature>
<proteinExistence type="predicted"/>
<organism evidence="4 5">
    <name type="scientific">Polyporus arcularius HHB13444</name>
    <dbReference type="NCBI Taxonomy" id="1314778"/>
    <lineage>
        <taxon>Eukaryota</taxon>
        <taxon>Fungi</taxon>
        <taxon>Dikarya</taxon>
        <taxon>Basidiomycota</taxon>
        <taxon>Agaricomycotina</taxon>
        <taxon>Agaricomycetes</taxon>
        <taxon>Polyporales</taxon>
        <taxon>Polyporaceae</taxon>
        <taxon>Polyporus</taxon>
    </lineage>
</organism>
<dbReference type="AlphaFoldDB" id="A0A5C3NYL9"/>
<comment type="cofactor">
    <cofactor evidence="1">
        <name>a divalent metal cation</name>
        <dbReference type="ChEBI" id="CHEBI:60240"/>
    </cofactor>
</comment>
<dbReference type="Pfam" id="PF13359">
    <property type="entry name" value="DDE_Tnp_4"/>
    <property type="match status" value="1"/>
</dbReference>
<dbReference type="GO" id="GO:0046872">
    <property type="term" value="F:metal ion binding"/>
    <property type="evidence" value="ECO:0007669"/>
    <property type="project" value="UniProtKB-KW"/>
</dbReference>
<dbReference type="Proteomes" id="UP000308197">
    <property type="component" value="Unassembled WGS sequence"/>
</dbReference>
<reference evidence="4 5" key="1">
    <citation type="journal article" date="2019" name="Nat. Ecol. Evol.">
        <title>Megaphylogeny resolves global patterns of mushroom evolution.</title>
        <authorList>
            <person name="Varga T."/>
            <person name="Krizsan K."/>
            <person name="Foldi C."/>
            <person name="Dima B."/>
            <person name="Sanchez-Garcia M."/>
            <person name="Sanchez-Ramirez S."/>
            <person name="Szollosi G.J."/>
            <person name="Szarkandi J.G."/>
            <person name="Papp V."/>
            <person name="Albert L."/>
            <person name="Andreopoulos W."/>
            <person name="Angelini C."/>
            <person name="Antonin V."/>
            <person name="Barry K.W."/>
            <person name="Bougher N.L."/>
            <person name="Buchanan P."/>
            <person name="Buyck B."/>
            <person name="Bense V."/>
            <person name="Catcheside P."/>
            <person name="Chovatia M."/>
            <person name="Cooper J."/>
            <person name="Damon W."/>
            <person name="Desjardin D."/>
            <person name="Finy P."/>
            <person name="Geml J."/>
            <person name="Haridas S."/>
            <person name="Hughes K."/>
            <person name="Justo A."/>
            <person name="Karasinski D."/>
            <person name="Kautmanova I."/>
            <person name="Kiss B."/>
            <person name="Kocsube S."/>
            <person name="Kotiranta H."/>
            <person name="LaButti K.M."/>
            <person name="Lechner B.E."/>
            <person name="Liimatainen K."/>
            <person name="Lipzen A."/>
            <person name="Lukacs Z."/>
            <person name="Mihaltcheva S."/>
            <person name="Morgado L.N."/>
            <person name="Niskanen T."/>
            <person name="Noordeloos M.E."/>
            <person name="Ohm R.A."/>
            <person name="Ortiz-Santana B."/>
            <person name="Ovrebo C."/>
            <person name="Racz N."/>
            <person name="Riley R."/>
            <person name="Savchenko A."/>
            <person name="Shiryaev A."/>
            <person name="Soop K."/>
            <person name="Spirin V."/>
            <person name="Szebenyi C."/>
            <person name="Tomsovsky M."/>
            <person name="Tulloss R.E."/>
            <person name="Uehling J."/>
            <person name="Grigoriev I.V."/>
            <person name="Vagvolgyi C."/>
            <person name="Papp T."/>
            <person name="Martin F.M."/>
            <person name="Miettinen O."/>
            <person name="Hibbett D.S."/>
            <person name="Nagy L.G."/>
        </authorList>
    </citation>
    <scope>NUCLEOTIDE SEQUENCE [LARGE SCALE GENOMIC DNA]</scope>
    <source>
        <strain evidence="4 5">HHB13444</strain>
    </source>
</reference>
<dbReference type="InParanoid" id="A0A5C3NYL9"/>